<gene>
    <name evidence="1" type="ORF">N5C05_14380</name>
</gene>
<protein>
    <recommendedName>
        <fullName evidence="3">DUF3298 domain-containing protein</fullName>
    </recommendedName>
</protein>
<dbReference type="EMBL" id="JAOBYN010000012">
    <property type="protein sequence ID" value="MDH1055942.1"/>
    <property type="molecule type" value="Genomic_DNA"/>
</dbReference>
<comment type="caution">
    <text evidence="1">The sequence shown here is derived from an EMBL/GenBank/DDBJ whole genome shotgun (WGS) entry which is preliminary data.</text>
</comment>
<proteinExistence type="predicted"/>
<dbReference type="RefSeq" id="WP_280054441.1">
    <property type="nucleotide sequence ID" value="NZ_JAOBYN010000012.1"/>
</dbReference>
<organism evidence="1 2">
    <name type="scientific">Aquipseudomonas alcaligenes</name>
    <name type="common">Pseudomonas alcaligenes</name>
    <dbReference type="NCBI Taxonomy" id="43263"/>
    <lineage>
        <taxon>Bacteria</taxon>
        <taxon>Pseudomonadati</taxon>
        <taxon>Pseudomonadota</taxon>
        <taxon>Gammaproteobacteria</taxon>
        <taxon>Pseudomonadales</taxon>
        <taxon>Pseudomonadaceae</taxon>
        <taxon>Aquipseudomonas</taxon>
    </lineage>
</organism>
<evidence type="ECO:0000313" key="1">
    <source>
        <dbReference type="EMBL" id="MDH1055942.1"/>
    </source>
</evidence>
<dbReference type="AlphaFoldDB" id="A0AA42N410"/>
<dbReference type="Proteomes" id="UP001158730">
    <property type="component" value="Unassembled WGS sequence"/>
</dbReference>
<name>A0AA42N410_AQUAC</name>
<evidence type="ECO:0000313" key="2">
    <source>
        <dbReference type="Proteomes" id="UP001158730"/>
    </source>
</evidence>
<reference evidence="1" key="1">
    <citation type="submission" date="2022-09" db="EMBL/GenBank/DDBJ databases">
        <title>Intensive care unit water sources are persistently colonized with multi-drug resistant bacteria and are the site of extensive horizontal gene transfer of antibiotic resistance genes.</title>
        <authorList>
            <person name="Diorio-Toth L."/>
        </authorList>
    </citation>
    <scope>NUCLEOTIDE SEQUENCE</scope>
    <source>
        <strain evidence="1">GD03990</strain>
    </source>
</reference>
<accession>A0AA42N410</accession>
<evidence type="ECO:0008006" key="3">
    <source>
        <dbReference type="Google" id="ProtNLM"/>
    </source>
</evidence>
<sequence length="395" mass="44702">MSKGMLLRPLLVILLGLIPPLLVAADKPQLYSGALGKMAIVVELDLSDPAQVSGRYFYRKYRHDLALNGSLDGVQLSLGEGRERYDDTPRPELHLQPTPQGWQGEWRGEQGKRLPIRLRKALIDEPPAGAEPFWYRLYEQSPYEFLRLKGMPLKPGKRQHFMGHELQWWSEPASGVAFFEVLDGYPQVQLDRINQALRERLWQEVISYHACKLNAGTDWSEFQQTVTPRLLSAAVVSLSILTSYDCGGAHPDFGDAPLTLNAQTGEPLGLEDLLWVGEGPAFLYREARSQEVDGESVSFEVFSRYRNQHLAPWLVEQWRRIAPGDIPASGGEDVECNYGDPDLWDYPSWYLSDKGMVFDPVFPRVARACEGTEWSILPYALVKQHPGRLNLSLPE</sequence>